<gene>
    <name evidence="2" type="ORF">FYJ83_15035</name>
</gene>
<dbReference type="InterPro" id="IPR052673">
    <property type="entry name" value="Ni-siroh_cyclase_CfbD"/>
</dbReference>
<accession>A0A6N7Y203</accession>
<dbReference type="PANTHER" id="PTHR42846">
    <property type="entry name" value="NI-SIROHYDROCHLORIN A,C-DIAMIDE REDUCTIVE CYCLASE COMPLEX, COMPONENT CFBD"/>
    <property type="match status" value="1"/>
</dbReference>
<dbReference type="Proteomes" id="UP000469523">
    <property type="component" value="Unassembled WGS sequence"/>
</dbReference>
<dbReference type="PANTHER" id="PTHR42846:SF1">
    <property type="entry name" value="NI-SIROHYDROCHLORIN A,C-DIAMIDE REDUCTIVE CYCLASE COMPLEX, COMPONENT CFBD"/>
    <property type="match status" value="1"/>
</dbReference>
<reference evidence="2 3" key="1">
    <citation type="submission" date="2019-09" db="EMBL/GenBank/DDBJ databases">
        <title>In-depth cultivation of the pig gut microbiome towards novel bacterial diversity and tailored functional studies.</title>
        <authorList>
            <person name="Wylensek D."/>
            <person name="Hitch T.C.A."/>
            <person name="Clavel T."/>
        </authorList>
    </citation>
    <scope>NUCLEOTIDE SEQUENCE [LARGE SCALE GENOMIC DNA]</scope>
    <source>
        <strain evidence="2 3">WCA3-693-APC-4?</strain>
    </source>
</reference>
<proteinExistence type="predicted"/>
<evidence type="ECO:0000259" key="1">
    <source>
        <dbReference type="Pfam" id="PF00148"/>
    </source>
</evidence>
<organism evidence="2 3">
    <name type="scientific">Tissierella pigra</name>
    <dbReference type="NCBI Taxonomy" id="2607614"/>
    <lineage>
        <taxon>Bacteria</taxon>
        <taxon>Bacillati</taxon>
        <taxon>Bacillota</taxon>
        <taxon>Tissierellia</taxon>
        <taxon>Tissierellales</taxon>
        <taxon>Tissierellaceae</taxon>
        <taxon>Tissierella</taxon>
    </lineage>
</organism>
<keyword evidence="3" id="KW-1185">Reference proteome</keyword>
<comment type="caution">
    <text evidence="2">The sequence shown here is derived from an EMBL/GenBank/DDBJ whole genome shotgun (WGS) entry which is preliminary data.</text>
</comment>
<dbReference type="Pfam" id="PF00148">
    <property type="entry name" value="Oxidored_nitro"/>
    <property type="match status" value="1"/>
</dbReference>
<name>A0A6N7Y203_9FIRM</name>
<dbReference type="SUPFAM" id="SSF53807">
    <property type="entry name" value="Helical backbone' metal receptor"/>
    <property type="match status" value="1"/>
</dbReference>
<dbReference type="AlphaFoldDB" id="A0A6N7Y203"/>
<dbReference type="InterPro" id="IPR000510">
    <property type="entry name" value="Nase/OxRdtase_comp1"/>
</dbReference>
<sequence length="424" mass="48144">MNRIQHLKKIASVKSNAGIKFLTSAAFPGSHCPLHTSLALSTNIRGMSTLVVGTAECSIYSRNVVKKARYSEETLHWMYVLDSNEVVFGCRKGVIDAIKEMDKEGAEAIMVILTCVPEVIGEDIEGIIHEVQPQVKARLSSVLMGHFRCNSHPSGYWKTLLSFGGMMEKRDINSNIVNILGRSTDEDNIPMPELLMELEKKGFHLRMLAPKSDIKDFIGATDAKLNLVISPYMNPLADMMDKQFSIPFISLHEIYNVLEIDETYRKIEEILSISWDNRFDELREKALMAEKKAEKELGGLRYISTGRNPIPPLALAFYLNKFNMIPILLHMEEFYPDDRQWAKKLEEVGINPFVCHMVNDKRDAPVLEELEPDLSFGEIFEGTGKVPCVSYLYELYGQIGYERTSFLLNRIMNTLENHKNKGGI</sequence>
<dbReference type="GO" id="GO:0016491">
    <property type="term" value="F:oxidoreductase activity"/>
    <property type="evidence" value="ECO:0007669"/>
    <property type="project" value="InterPro"/>
</dbReference>
<protein>
    <submittedName>
        <fullName evidence="2">Nitrogen fixation protein NifE</fullName>
    </submittedName>
</protein>
<evidence type="ECO:0000313" key="2">
    <source>
        <dbReference type="EMBL" id="MSU02775.1"/>
    </source>
</evidence>
<dbReference type="EMBL" id="VUNQ01000043">
    <property type="protein sequence ID" value="MSU02775.1"/>
    <property type="molecule type" value="Genomic_DNA"/>
</dbReference>
<dbReference type="RefSeq" id="WP_154441915.1">
    <property type="nucleotide sequence ID" value="NZ_VUNQ01000043.1"/>
</dbReference>
<feature type="domain" description="Nitrogenase/oxidoreductase component 1" evidence="1">
    <location>
        <begin position="32"/>
        <end position="415"/>
    </location>
</feature>
<dbReference type="Gene3D" id="3.40.50.1980">
    <property type="entry name" value="Nitrogenase molybdenum iron protein domain"/>
    <property type="match status" value="2"/>
</dbReference>
<evidence type="ECO:0000313" key="3">
    <source>
        <dbReference type="Proteomes" id="UP000469523"/>
    </source>
</evidence>